<dbReference type="PANTHER" id="PTHR43528">
    <property type="entry name" value="ALPHA-KETOGLUTARATE PERMEASE"/>
    <property type="match status" value="1"/>
</dbReference>
<evidence type="ECO:0000259" key="13">
    <source>
        <dbReference type="PROSITE" id="PS50850"/>
    </source>
</evidence>
<accession>A0A561U874</accession>
<protein>
    <recommendedName>
        <fullName evidence="10">Putative proline/betaine transporter</fullName>
    </recommendedName>
</protein>
<keyword evidence="7 12" id="KW-1133">Transmembrane helix</keyword>
<keyword evidence="6" id="KW-0769">Symport</keyword>
<feature type="domain" description="Major facilitator superfamily (MFS) profile" evidence="13">
    <location>
        <begin position="35"/>
        <end position="450"/>
    </location>
</feature>
<dbReference type="PANTHER" id="PTHR43528:SF1">
    <property type="entry name" value="ALPHA-KETOGLUTARATE PERMEASE"/>
    <property type="match status" value="1"/>
</dbReference>
<evidence type="ECO:0000256" key="8">
    <source>
        <dbReference type="ARBA" id="ARBA00023136"/>
    </source>
</evidence>
<dbReference type="PROSITE" id="PS50850">
    <property type="entry name" value="MFS"/>
    <property type="match status" value="1"/>
</dbReference>
<dbReference type="OrthoDB" id="8953821at2"/>
<feature type="transmembrane region" description="Helical" evidence="12">
    <location>
        <begin position="304"/>
        <end position="323"/>
    </location>
</feature>
<feature type="transmembrane region" description="Helical" evidence="12">
    <location>
        <begin position="330"/>
        <end position="351"/>
    </location>
</feature>
<name>A0A561U874_9PSEU</name>
<reference evidence="14 15" key="1">
    <citation type="submission" date="2019-06" db="EMBL/GenBank/DDBJ databases">
        <title>Sequencing the genomes of 1000 actinobacteria strains.</title>
        <authorList>
            <person name="Klenk H.-P."/>
        </authorList>
    </citation>
    <scope>NUCLEOTIDE SEQUENCE [LARGE SCALE GENOMIC DNA]</scope>
    <source>
        <strain evidence="14 15">DSM 46699</strain>
    </source>
</reference>
<feature type="transmembrane region" description="Helical" evidence="12">
    <location>
        <begin position="357"/>
        <end position="378"/>
    </location>
</feature>
<dbReference type="Proteomes" id="UP000316184">
    <property type="component" value="Unassembled WGS sequence"/>
</dbReference>
<dbReference type="InterPro" id="IPR051084">
    <property type="entry name" value="H+-coupled_symporters"/>
</dbReference>
<dbReference type="Gene3D" id="1.20.1250.20">
    <property type="entry name" value="MFS general substrate transporter like domains"/>
    <property type="match status" value="2"/>
</dbReference>
<evidence type="ECO:0000256" key="7">
    <source>
        <dbReference type="ARBA" id="ARBA00022989"/>
    </source>
</evidence>
<keyword evidence="15" id="KW-1185">Reference proteome</keyword>
<keyword evidence="4" id="KW-1003">Cell membrane</keyword>
<feature type="transmembrane region" description="Helical" evidence="12">
    <location>
        <begin position="390"/>
        <end position="413"/>
    </location>
</feature>
<evidence type="ECO:0000256" key="12">
    <source>
        <dbReference type="SAM" id="Phobius"/>
    </source>
</evidence>
<evidence type="ECO:0000256" key="6">
    <source>
        <dbReference type="ARBA" id="ARBA00022847"/>
    </source>
</evidence>
<dbReference type="EMBL" id="VIWX01000002">
    <property type="protein sequence ID" value="TWF95553.1"/>
    <property type="molecule type" value="Genomic_DNA"/>
</dbReference>
<keyword evidence="3" id="KW-0813">Transport</keyword>
<gene>
    <name evidence="14" type="ORF">FHU35_12550</name>
</gene>
<feature type="compositionally biased region" description="Basic and acidic residues" evidence="11">
    <location>
        <begin position="465"/>
        <end position="483"/>
    </location>
</feature>
<evidence type="ECO:0000313" key="14">
    <source>
        <dbReference type="EMBL" id="TWF95553.1"/>
    </source>
</evidence>
<evidence type="ECO:0000256" key="2">
    <source>
        <dbReference type="ARBA" id="ARBA00008240"/>
    </source>
</evidence>
<feature type="transmembrane region" description="Helical" evidence="12">
    <location>
        <begin position="71"/>
        <end position="95"/>
    </location>
</feature>
<comment type="caution">
    <text evidence="14">The sequence shown here is derived from an EMBL/GenBank/DDBJ whole genome shotgun (WGS) entry which is preliminary data.</text>
</comment>
<proteinExistence type="inferred from homology"/>
<sequence length="483" mass="52001">MAAATNRGRWPHRRRRNRPTPEDVTIVEEPKVRRAVAAAAIGNTMEWFDFGVFSYITVVISQVFFPSSSPTAQLLSTFATFAVAFLVRPLGGFFFGPLGDRIGRRKVLAITMVTMAAGTFAIGLIPSYASIGIGAPILLLVARLVQGFSTGGEYGGATTFVAEFSPDRRRGFMGSWLEFGTLVGYSLGAAVVTILTITLPEDALLSWGWRIPFLLGGPLGLIGLYLRFRLEETPAFQQTGQSDDVDDSEENPRNTFREIFVDSWRPLLVCIGLVLVFNVTNYMLTAYMPTYLTVVLGFSHPQSLVLVLAVLVMVIGLVVRLGWRSDQWGRLPIVTAGSAALIVLAVPIFLLMSLGHWWSVFVGVLLLGLILVCFSGTLPSTIPALFRTPVRYGGVSIGFNIAVALFGGTTPLISEALIGTTGNTIAPAFLLVFAGAVGLVAVLFTRESARRALPGSAPTAASPAEARKTAREQRHDTADDPDG</sequence>
<keyword evidence="8 12" id="KW-0472">Membrane</keyword>
<dbReference type="PROSITE" id="PS00217">
    <property type="entry name" value="SUGAR_TRANSPORT_2"/>
    <property type="match status" value="1"/>
</dbReference>
<dbReference type="InterPro" id="IPR005829">
    <property type="entry name" value="Sugar_transporter_CS"/>
</dbReference>
<feature type="compositionally biased region" description="Basic residues" evidence="11">
    <location>
        <begin position="9"/>
        <end position="18"/>
    </location>
</feature>
<feature type="region of interest" description="Disordered" evidence="11">
    <location>
        <begin position="1"/>
        <end position="22"/>
    </location>
</feature>
<dbReference type="InterPro" id="IPR011701">
    <property type="entry name" value="MFS"/>
</dbReference>
<feature type="transmembrane region" description="Helical" evidence="12">
    <location>
        <begin position="425"/>
        <end position="444"/>
    </location>
</feature>
<dbReference type="AlphaFoldDB" id="A0A561U874"/>
<evidence type="ECO:0000256" key="4">
    <source>
        <dbReference type="ARBA" id="ARBA00022475"/>
    </source>
</evidence>
<organism evidence="14 15">
    <name type="scientific">Saccharopolyspora dendranthemae</name>
    <dbReference type="NCBI Taxonomy" id="1181886"/>
    <lineage>
        <taxon>Bacteria</taxon>
        <taxon>Bacillati</taxon>
        <taxon>Actinomycetota</taxon>
        <taxon>Actinomycetes</taxon>
        <taxon>Pseudonocardiales</taxon>
        <taxon>Pseudonocardiaceae</taxon>
        <taxon>Saccharopolyspora</taxon>
    </lineage>
</organism>
<feature type="transmembrane region" description="Helical" evidence="12">
    <location>
        <begin position="47"/>
        <end position="65"/>
    </location>
</feature>
<evidence type="ECO:0000256" key="1">
    <source>
        <dbReference type="ARBA" id="ARBA00004651"/>
    </source>
</evidence>
<dbReference type="RefSeq" id="WP_145738539.1">
    <property type="nucleotide sequence ID" value="NZ_VIWX01000002.1"/>
</dbReference>
<feature type="transmembrane region" description="Helical" evidence="12">
    <location>
        <begin position="176"/>
        <end position="197"/>
    </location>
</feature>
<feature type="transmembrane region" description="Helical" evidence="12">
    <location>
        <begin position="209"/>
        <end position="228"/>
    </location>
</feature>
<feature type="transmembrane region" description="Helical" evidence="12">
    <location>
        <begin position="131"/>
        <end position="155"/>
    </location>
</feature>
<keyword evidence="5 12" id="KW-0812">Transmembrane</keyword>
<dbReference type="InterPro" id="IPR020846">
    <property type="entry name" value="MFS_dom"/>
</dbReference>
<dbReference type="SUPFAM" id="SSF103473">
    <property type="entry name" value="MFS general substrate transporter"/>
    <property type="match status" value="1"/>
</dbReference>
<dbReference type="NCBIfam" id="NF007927">
    <property type="entry name" value="PRK10642.1"/>
    <property type="match status" value="1"/>
</dbReference>
<dbReference type="GO" id="GO:0005886">
    <property type="term" value="C:plasma membrane"/>
    <property type="evidence" value="ECO:0007669"/>
    <property type="project" value="UniProtKB-SubCell"/>
</dbReference>
<evidence type="ECO:0000256" key="11">
    <source>
        <dbReference type="SAM" id="MobiDB-lite"/>
    </source>
</evidence>
<feature type="transmembrane region" description="Helical" evidence="12">
    <location>
        <begin position="266"/>
        <end position="284"/>
    </location>
</feature>
<feature type="region of interest" description="Disordered" evidence="11">
    <location>
        <begin position="452"/>
        <end position="483"/>
    </location>
</feature>
<comment type="similarity">
    <text evidence="2">Belongs to the major facilitator superfamily. Metabolite:H+ Symporter (MHS) family (TC 2.A.1.6) family.</text>
</comment>
<evidence type="ECO:0000256" key="5">
    <source>
        <dbReference type="ARBA" id="ARBA00022692"/>
    </source>
</evidence>
<evidence type="ECO:0000256" key="3">
    <source>
        <dbReference type="ARBA" id="ARBA00022448"/>
    </source>
</evidence>
<dbReference type="InterPro" id="IPR036259">
    <property type="entry name" value="MFS_trans_sf"/>
</dbReference>
<dbReference type="Pfam" id="PF07690">
    <property type="entry name" value="MFS_1"/>
    <property type="match status" value="1"/>
</dbReference>
<evidence type="ECO:0000256" key="9">
    <source>
        <dbReference type="ARBA" id="ARBA00037295"/>
    </source>
</evidence>
<feature type="transmembrane region" description="Helical" evidence="12">
    <location>
        <begin position="107"/>
        <end position="125"/>
    </location>
</feature>
<dbReference type="GO" id="GO:0015293">
    <property type="term" value="F:symporter activity"/>
    <property type="evidence" value="ECO:0007669"/>
    <property type="project" value="UniProtKB-KW"/>
</dbReference>
<comment type="function">
    <text evidence="9">May be a proton symporter involved in the uptake of osmolytes such as proline and glycine betaine.</text>
</comment>
<evidence type="ECO:0000313" key="15">
    <source>
        <dbReference type="Proteomes" id="UP000316184"/>
    </source>
</evidence>
<evidence type="ECO:0000256" key="10">
    <source>
        <dbReference type="ARBA" id="ARBA00039918"/>
    </source>
</evidence>
<dbReference type="FunFam" id="1.20.1250.20:FF:000001">
    <property type="entry name" value="Dicarboxylate MFS transporter"/>
    <property type="match status" value="1"/>
</dbReference>
<comment type="subcellular location">
    <subcellularLocation>
        <location evidence="1">Cell membrane</location>
        <topology evidence="1">Multi-pass membrane protein</topology>
    </subcellularLocation>
</comment>